<reference evidence="1 2" key="1">
    <citation type="submission" date="2018-07" db="EMBL/GenBank/DDBJ databases">
        <title>Dyella tabacisoli L4-6T, whole genome shotgun sequence.</title>
        <authorList>
            <person name="Zhou X.-K."/>
            <person name="Li W.-J."/>
            <person name="Duan Y.-Q."/>
        </authorList>
    </citation>
    <scope>NUCLEOTIDE SEQUENCE [LARGE SCALE GENOMIC DNA]</scope>
    <source>
        <strain evidence="1 2">L4-6</strain>
    </source>
</reference>
<name>A0A369UVM9_9GAMM</name>
<keyword evidence="2" id="KW-1185">Reference proteome</keyword>
<accession>A0A369UVM9</accession>
<dbReference type="EMBL" id="QQAH01000006">
    <property type="protein sequence ID" value="RDD82409.1"/>
    <property type="molecule type" value="Genomic_DNA"/>
</dbReference>
<comment type="caution">
    <text evidence="1">The sequence shown here is derived from an EMBL/GenBank/DDBJ whole genome shotgun (WGS) entry which is preliminary data.</text>
</comment>
<evidence type="ECO:0000313" key="1">
    <source>
        <dbReference type="EMBL" id="RDD82409.1"/>
    </source>
</evidence>
<protein>
    <submittedName>
        <fullName evidence="1">Hsp20/alpha crystallin family protein</fullName>
    </submittedName>
</protein>
<evidence type="ECO:0000313" key="2">
    <source>
        <dbReference type="Proteomes" id="UP000253782"/>
    </source>
</evidence>
<gene>
    <name evidence="1" type="ORF">DVJ77_07015</name>
</gene>
<proteinExistence type="predicted"/>
<dbReference type="AlphaFoldDB" id="A0A369UVM9"/>
<organism evidence="1 2">
    <name type="scientific">Dyella tabacisoli</name>
    <dbReference type="NCBI Taxonomy" id="2282381"/>
    <lineage>
        <taxon>Bacteria</taxon>
        <taxon>Pseudomonadati</taxon>
        <taxon>Pseudomonadota</taxon>
        <taxon>Gammaproteobacteria</taxon>
        <taxon>Lysobacterales</taxon>
        <taxon>Rhodanobacteraceae</taxon>
        <taxon>Dyella</taxon>
    </lineage>
</organism>
<dbReference type="Proteomes" id="UP000253782">
    <property type="component" value="Unassembled WGS sequence"/>
</dbReference>
<sequence length="41" mass="4554">MPLDEKKIAAIHRCIQKGSLKVTLNRVDLVSGKLGSGWLYD</sequence>